<evidence type="ECO:0000313" key="3">
    <source>
        <dbReference type="Proteomes" id="UP000562395"/>
    </source>
</evidence>
<dbReference type="RefSeq" id="WP_183612621.1">
    <property type="nucleotide sequence ID" value="NZ_JACICY010000003.1"/>
</dbReference>
<dbReference type="EMBL" id="JACICY010000003">
    <property type="protein sequence ID" value="MBB3860350.1"/>
    <property type="molecule type" value="Genomic_DNA"/>
</dbReference>
<protein>
    <recommendedName>
        <fullName evidence="4">Spore coat protein U domain-containing protein</fullName>
    </recommendedName>
</protein>
<gene>
    <name evidence="2" type="ORF">GGQ88_001616</name>
</gene>
<proteinExistence type="predicted"/>
<dbReference type="Proteomes" id="UP000562395">
    <property type="component" value="Unassembled WGS sequence"/>
</dbReference>
<evidence type="ECO:0000313" key="2">
    <source>
        <dbReference type="EMBL" id="MBB3860350.1"/>
    </source>
</evidence>
<evidence type="ECO:0008006" key="4">
    <source>
        <dbReference type="Google" id="ProtNLM"/>
    </source>
</evidence>
<feature type="chain" id="PRO_5030641441" description="Spore coat protein U domain-containing protein" evidence="1">
    <location>
        <begin position="19"/>
        <end position="185"/>
    </location>
</feature>
<sequence>MRKAVFLAVALLPQTASAQDIARSAQALELSATAPANCVVRAVRATGASNASFQSSGATGGQVTITRLVDADTAEPRATSIDITIPATCNASHRVSARSGQGGLQRLGATGAQGTGFSEFLPYSIQVGWAGNQLAQASNQGPLAIVVPNSATGELALRIATAAGGTPLVAGQYEDSIVIQLQPAD</sequence>
<name>A0A7W5ZUS6_9SPHN</name>
<organism evidence="2 3">
    <name type="scientific">Novosphingobium hassiacum</name>
    <dbReference type="NCBI Taxonomy" id="173676"/>
    <lineage>
        <taxon>Bacteria</taxon>
        <taxon>Pseudomonadati</taxon>
        <taxon>Pseudomonadota</taxon>
        <taxon>Alphaproteobacteria</taxon>
        <taxon>Sphingomonadales</taxon>
        <taxon>Sphingomonadaceae</taxon>
        <taxon>Novosphingobium</taxon>
    </lineage>
</organism>
<evidence type="ECO:0000256" key="1">
    <source>
        <dbReference type="SAM" id="SignalP"/>
    </source>
</evidence>
<feature type="signal peptide" evidence="1">
    <location>
        <begin position="1"/>
        <end position="18"/>
    </location>
</feature>
<accession>A0A7W5ZUS6</accession>
<keyword evidence="1" id="KW-0732">Signal</keyword>
<comment type="caution">
    <text evidence="2">The sequence shown here is derived from an EMBL/GenBank/DDBJ whole genome shotgun (WGS) entry which is preliminary data.</text>
</comment>
<reference evidence="2 3" key="1">
    <citation type="submission" date="2020-08" db="EMBL/GenBank/DDBJ databases">
        <title>Genomic Encyclopedia of Type Strains, Phase IV (KMG-IV): sequencing the most valuable type-strain genomes for metagenomic binning, comparative biology and taxonomic classification.</title>
        <authorList>
            <person name="Goeker M."/>
        </authorList>
    </citation>
    <scope>NUCLEOTIDE SEQUENCE [LARGE SCALE GENOMIC DNA]</scope>
    <source>
        <strain evidence="2 3">DSM 14552</strain>
    </source>
</reference>
<keyword evidence="3" id="KW-1185">Reference proteome</keyword>
<dbReference type="AlphaFoldDB" id="A0A7W5ZUS6"/>